<keyword evidence="3" id="KW-1185">Reference proteome</keyword>
<organism evidence="2 3">
    <name type="scientific">Riccia fluitans</name>
    <dbReference type="NCBI Taxonomy" id="41844"/>
    <lineage>
        <taxon>Eukaryota</taxon>
        <taxon>Viridiplantae</taxon>
        <taxon>Streptophyta</taxon>
        <taxon>Embryophyta</taxon>
        <taxon>Marchantiophyta</taxon>
        <taxon>Marchantiopsida</taxon>
        <taxon>Marchantiidae</taxon>
        <taxon>Marchantiales</taxon>
        <taxon>Ricciaceae</taxon>
        <taxon>Riccia</taxon>
    </lineage>
</organism>
<gene>
    <name evidence="2" type="ORF">R1flu_011532</name>
</gene>
<evidence type="ECO:0000313" key="3">
    <source>
        <dbReference type="Proteomes" id="UP001605036"/>
    </source>
</evidence>
<evidence type="ECO:0000313" key="2">
    <source>
        <dbReference type="EMBL" id="KAL2643945.1"/>
    </source>
</evidence>
<name>A0ABD1Z8A9_9MARC</name>
<dbReference type="InterPro" id="IPR025724">
    <property type="entry name" value="GAG-pre-integrase_dom"/>
</dbReference>
<dbReference type="EMBL" id="JBHFFA010000002">
    <property type="protein sequence ID" value="KAL2643945.1"/>
    <property type="molecule type" value="Genomic_DNA"/>
</dbReference>
<proteinExistence type="predicted"/>
<dbReference type="Proteomes" id="UP001605036">
    <property type="component" value="Unassembled WGS sequence"/>
</dbReference>
<dbReference type="Pfam" id="PF13976">
    <property type="entry name" value="gag_pre-integrs"/>
    <property type="match status" value="1"/>
</dbReference>
<reference evidence="2 3" key="1">
    <citation type="submission" date="2024-09" db="EMBL/GenBank/DDBJ databases">
        <title>Chromosome-scale assembly of Riccia fluitans.</title>
        <authorList>
            <person name="Paukszto L."/>
            <person name="Sawicki J."/>
            <person name="Karawczyk K."/>
            <person name="Piernik-Szablinska J."/>
            <person name="Szczecinska M."/>
            <person name="Mazdziarz M."/>
        </authorList>
    </citation>
    <scope>NUCLEOTIDE SEQUENCE [LARGE SCALE GENOMIC DNA]</scope>
    <source>
        <strain evidence="2">Rf_01</strain>
        <tissue evidence="2">Aerial parts of the thallus</tissue>
    </source>
</reference>
<protein>
    <recommendedName>
        <fullName evidence="1">GAG-pre-integrase domain-containing protein</fullName>
    </recommendedName>
</protein>
<feature type="domain" description="GAG-pre-integrase" evidence="1">
    <location>
        <begin position="59"/>
        <end position="125"/>
    </location>
</feature>
<evidence type="ECO:0000259" key="1">
    <source>
        <dbReference type="Pfam" id="PF13976"/>
    </source>
</evidence>
<accession>A0ABD1Z8A9</accession>
<sequence>MFDGIIRILNDVRFIPDMCKNLISLRMLVEKGYKFNVERNSLCVMAEDKIILRDRHRRNLYVLEGSTVCGEAHVTASQGEMAQMWHQHFGHMSEKGMEVLRKQDLLSGFRSSKLEFCEHCVFGKHKRSAFQTLEFIVPPRSLSIVMIVLRLVNTDTL</sequence>
<comment type="caution">
    <text evidence="2">The sequence shown here is derived from an EMBL/GenBank/DDBJ whole genome shotgun (WGS) entry which is preliminary data.</text>
</comment>
<dbReference type="AlphaFoldDB" id="A0ABD1Z8A9"/>